<proteinExistence type="inferred from homology"/>
<evidence type="ECO:0000313" key="13">
    <source>
        <dbReference type="Proteomes" id="UP000631114"/>
    </source>
</evidence>
<dbReference type="AlphaFoldDB" id="A0A835H9C0"/>
<dbReference type="SUPFAM" id="SSF56112">
    <property type="entry name" value="Protein kinase-like (PK-like)"/>
    <property type="match status" value="1"/>
</dbReference>
<reference evidence="12 13" key="1">
    <citation type="submission" date="2020-10" db="EMBL/GenBank/DDBJ databases">
        <title>The Coptis chinensis genome and diversification of protoberbering-type alkaloids.</title>
        <authorList>
            <person name="Wang B."/>
            <person name="Shu S."/>
            <person name="Song C."/>
            <person name="Liu Y."/>
        </authorList>
    </citation>
    <scope>NUCLEOTIDE SEQUENCE [LARGE SCALE GENOMIC DNA]</scope>
    <source>
        <strain evidence="12">HL-2020</strain>
        <tissue evidence="12">Leaf</tissue>
    </source>
</reference>
<evidence type="ECO:0000259" key="11">
    <source>
        <dbReference type="PROSITE" id="PS50011"/>
    </source>
</evidence>
<dbReference type="SMART" id="SM00220">
    <property type="entry name" value="S_TKc"/>
    <property type="match status" value="1"/>
</dbReference>
<dbReference type="InterPro" id="IPR052059">
    <property type="entry name" value="CR_Ser/Thr_kinase"/>
</dbReference>
<dbReference type="FunFam" id="1.10.510.10:FF:001023">
    <property type="entry name" value="Os07g0541700 protein"/>
    <property type="match status" value="1"/>
</dbReference>
<dbReference type="PANTHER" id="PTHR47973">
    <property type="entry name" value="CYSTEINE-RICH RECEPTOR-LIKE PROTEIN KINASE 3"/>
    <property type="match status" value="1"/>
</dbReference>
<name>A0A835H9C0_9MAGN</name>
<feature type="domain" description="Protein kinase" evidence="11">
    <location>
        <begin position="1"/>
        <end position="202"/>
    </location>
</feature>
<keyword evidence="5" id="KW-0418">Kinase</keyword>
<dbReference type="PROSITE" id="PS50011">
    <property type="entry name" value="PROTEIN_KINASE_DOM"/>
    <property type="match status" value="1"/>
</dbReference>
<dbReference type="InterPro" id="IPR000719">
    <property type="entry name" value="Prot_kinase_dom"/>
</dbReference>
<evidence type="ECO:0000256" key="4">
    <source>
        <dbReference type="ARBA" id="ARBA00022741"/>
    </source>
</evidence>
<evidence type="ECO:0000256" key="10">
    <source>
        <dbReference type="RuleBase" id="RU000304"/>
    </source>
</evidence>
<dbReference type="GO" id="GO:0005524">
    <property type="term" value="F:ATP binding"/>
    <property type="evidence" value="ECO:0007669"/>
    <property type="project" value="UniProtKB-UniRule"/>
</dbReference>
<evidence type="ECO:0000256" key="2">
    <source>
        <dbReference type="ARBA" id="ARBA00022527"/>
    </source>
</evidence>
<evidence type="ECO:0000256" key="3">
    <source>
        <dbReference type="ARBA" id="ARBA00022679"/>
    </source>
</evidence>
<dbReference type="PROSITE" id="PS00108">
    <property type="entry name" value="PROTEIN_KINASE_ST"/>
    <property type="match status" value="1"/>
</dbReference>
<dbReference type="OrthoDB" id="187462at2759"/>
<evidence type="ECO:0000256" key="1">
    <source>
        <dbReference type="ARBA" id="ARBA00012513"/>
    </source>
</evidence>
<evidence type="ECO:0000256" key="5">
    <source>
        <dbReference type="ARBA" id="ARBA00022777"/>
    </source>
</evidence>
<keyword evidence="4 9" id="KW-0547">Nucleotide-binding</keyword>
<gene>
    <name evidence="12" type="ORF">IFM89_007158</name>
</gene>
<feature type="binding site" evidence="9">
    <location>
        <position position="65"/>
    </location>
    <ligand>
        <name>ATP</name>
        <dbReference type="ChEBI" id="CHEBI:30616"/>
    </ligand>
</feature>
<dbReference type="EC" id="2.7.11.1" evidence="1"/>
<dbReference type="EMBL" id="JADFTS010000007">
    <property type="protein sequence ID" value="KAF9596105.1"/>
    <property type="molecule type" value="Genomic_DNA"/>
</dbReference>
<dbReference type="InterPro" id="IPR001245">
    <property type="entry name" value="Ser-Thr/Tyr_kinase_cat_dom"/>
</dbReference>
<keyword evidence="2 10" id="KW-0723">Serine/threonine-protein kinase</keyword>
<keyword evidence="3" id="KW-0808">Transferase</keyword>
<dbReference type="Proteomes" id="UP000631114">
    <property type="component" value="Unassembled WGS sequence"/>
</dbReference>
<dbReference type="PROSITE" id="PS00107">
    <property type="entry name" value="PROTEIN_KINASE_ATP"/>
    <property type="match status" value="1"/>
</dbReference>
<protein>
    <recommendedName>
        <fullName evidence="1">non-specific serine/threonine protein kinase</fullName>
        <ecNumber evidence="1">2.7.11.1</ecNumber>
    </recommendedName>
</protein>
<comment type="catalytic activity">
    <reaction evidence="8">
        <text>L-seryl-[protein] + ATP = O-phospho-L-seryl-[protein] + ADP + H(+)</text>
        <dbReference type="Rhea" id="RHEA:17989"/>
        <dbReference type="Rhea" id="RHEA-COMP:9863"/>
        <dbReference type="Rhea" id="RHEA-COMP:11604"/>
        <dbReference type="ChEBI" id="CHEBI:15378"/>
        <dbReference type="ChEBI" id="CHEBI:29999"/>
        <dbReference type="ChEBI" id="CHEBI:30616"/>
        <dbReference type="ChEBI" id="CHEBI:83421"/>
        <dbReference type="ChEBI" id="CHEBI:456216"/>
        <dbReference type="EC" id="2.7.11.1"/>
    </reaction>
</comment>
<accession>A0A835H9C0</accession>
<keyword evidence="13" id="KW-1185">Reference proteome</keyword>
<dbReference type="Gene3D" id="1.10.510.10">
    <property type="entry name" value="Transferase(Phosphotransferase) domain 1"/>
    <property type="match status" value="2"/>
</dbReference>
<dbReference type="GO" id="GO:0004674">
    <property type="term" value="F:protein serine/threonine kinase activity"/>
    <property type="evidence" value="ECO:0007669"/>
    <property type="project" value="UniProtKB-KW"/>
</dbReference>
<evidence type="ECO:0000256" key="9">
    <source>
        <dbReference type="PROSITE-ProRule" id="PRU10141"/>
    </source>
</evidence>
<evidence type="ECO:0000256" key="6">
    <source>
        <dbReference type="ARBA" id="ARBA00022840"/>
    </source>
</evidence>
<comment type="caution">
    <text evidence="12">The sequence shown here is derived from an EMBL/GenBank/DDBJ whole genome shotgun (WGS) entry which is preliminary data.</text>
</comment>
<dbReference type="InterPro" id="IPR017441">
    <property type="entry name" value="Protein_kinase_ATP_BS"/>
</dbReference>
<keyword evidence="6 9" id="KW-0067">ATP-binding</keyword>
<evidence type="ECO:0000256" key="7">
    <source>
        <dbReference type="ARBA" id="ARBA00047899"/>
    </source>
</evidence>
<dbReference type="InterPro" id="IPR011009">
    <property type="entry name" value="Kinase-like_dom_sf"/>
</dbReference>
<comment type="catalytic activity">
    <reaction evidence="7">
        <text>L-threonyl-[protein] + ATP = O-phospho-L-threonyl-[protein] + ADP + H(+)</text>
        <dbReference type="Rhea" id="RHEA:46608"/>
        <dbReference type="Rhea" id="RHEA-COMP:11060"/>
        <dbReference type="Rhea" id="RHEA-COMP:11605"/>
        <dbReference type="ChEBI" id="CHEBI:15378"/>
        <dbReference type="ChEBI" id="CHEBI:30013"/>
        <dbReference type="ChEBI" id="CHEBI:30616"/>
        <dbReference type="ChEBI" id="CHEBI:61977"/>
        <dbReference type="ChEBI" id="CHEBI:456216"/>
        <dbReference type="EC" id="2.7.11.1"/>
    </reaction>
</comment>
<sequence length="202" mass="22154">MELILNERKLLGALPATLGRSDLNFKFDILEKATKFFNDSTKLGQGGFGSVHRGTLPDGTLVAVKRLIFCRNIVHRLSWKERCNVILGTAEGLLHLHEDSGLQIIHGDIKLSNILLDENFTAKIADIGLARLFFSENMTRVSTTIAGTIGCIAPEYALSGKLTEKADVYSYGVLVIEVLCGQKINSFYQDSSVLQTVTPALL</sequence>
<organism evidence="12 13">
    <name type="scientific">Coptis chinensis</name>
    <dbReference type="NCBI Taxonomy" id="261450"/>
    <lineage>
        <taxon>Eukaryota</taxon>
        <taxon>Viridiplantae</taxon>
        <taxon>Streptophyta</taxon>
        <taxon>Embryophyta</taxon>
        <taxon>Tracheophyta</taxon>
        <taxon>Spermatophyta</taxon>
        <taxon>Magnoliopsida</taxon>
        <taxon>Ranunculales</taxon>
        <taxon>Ranunculaceae</taxon>
        <taxon>Coptidoideae</taxon>
        <taxon>Coptis</taxon>
    </lineage>
</organism>
<dbReference type="InterPro" id="IPR008271">
    <property type="entry name" value="Ser/Thr_kinase_AS"/>
</dbReference>
<evidence type="ECO:0000256" key="8">
    <source>
        <dbReference type="ARBA" id="ARBA00048679"/>
    </source>
</evidence>
<dbReference type="Pfam" id="PF07714">
    <property type="entry name" value="PK_Tyr_Ser-Thr"/>
    <property type="match status" value="1"/>
</dbReference>
<comment type="similarity">
    <text evidence="10">Belongs to the protein kinase superfamily.</text>
</comment>
<evidence type="ECO:0000313" key="12">
    <source>
        <dbReference type="EMBL" id="KAF9596105.1"/>
    </source>
</evidence>